<organism evidence="1 2">
    <name type="scientific">Klebsiella pneumoniae</name>
    <dbReference type="NCBI Taxonomy" id="573"/>
    <lineage>
        <taxon>Bacteria</taxon>
        <taxon>Pseudomonadati</taxon>
        <taxon>Pseudomonadota</taxon>
        <taxon>Gammaproteobacteria</taxon>
        <taxon>Enterobacterales</taxon>
        <taxon>Enterobacteriaceae</taxon>
        <taxon>Klebsiella/Raoultella group</taxon>
        <taxon>Klebsiella</taxon>
        <taxon>Klebsiella pneumoniae complex</taxon>
    </lineage>
</organism>
<dbReference type="AlphaFoldDB" id="A0A377TU85"/>
<accession>A0A377TU85</accession>
<protein>
    <submittedName>
        <fullName evidence="1">Uncharacterized protein</fullName>
    </submittedName>
</protein>
<gene>
    <name evidence="1" type="ORF">NCTC9140_05064</name>
</gene>
<sequence length="264" mass="28010">MEQPLAMAGHSVTAGLVQQLLIESGGDFVTAGVNMRPHGDDQIGQCHPLLAKTGQTVVDNTADQPLPAGMHAADVATVARGDQQRQTVGGHHPHLLPGYRGKHRVGVRARRQRLLIMMNLITMHQLHRSQLGIGKGGGFMDIEKSVADARDRIEQTGGVSHRDDKRQGMMSYLRPGDADRQGGGPAFFYQTAGCISDHGRALLAMHQPEHRHAGQHNAGAEAAITPTVPVPRASILPASSGPLIAPRRPTATAVPTPVARMAAG</sequence>
<dbReference type="EMBL" id="UGKQ01000007">
    <property type="protein sequence ID" value="STS83305.1"/>
    <property type="molecule type" value="Genomic_DNA"/>
</dbReference>
<evidence type="ECO:0000313" key="2">
    <source>
        <dbReference type="Proteomes" id="UP000254938"/>
    </source>
</evidence>
<name>A0A377TU85_KLEPN</name>
<evidence type="ECO:0000313" key="1">
    <source>
        <dbReference type="EMBL" id="STS83305.1"/>
    </source>
</evidence>
<reference evidence="1 2" key="1">
    <citation type="submission" date="2018-06" db="EMBL/GenBank/DDBJ databases">
        <authorList>
            <consortium name="Pathogen Informatics"/>
            <person name="Doyle S."/>
        </authorList>
    </citation>
    <scope>NUCLEOTIDE SEQUENCE [LARGE SCALE GENOMIC DNA]</scope>
    <source>
        <strain evidence="1 2">NCTC9140</strain>
    </source>
</reference>
<proteinExistence type="predicted"/>
<dbReference type="Proteomes" id="UP000254938">
    <property type="component" value="Unassembled WGS sequence"/>
</dbReference>